<reference evidence="8 9" key="1">
    <citation type="submission" date="2018-02" db="EMBL/GenBank/DDBJ databases">
        <title>Discovery of a pederin family compound in a non-symbiotic bloom-forming cyanobacterium.</title>
        <authorList>
            <person name="Kust A."/>
            <person name="Mares J."/>
            <person name="Jokela J."/>
            <person name="Urajova P."/>
            <person name="Hajek J."/>
            <person name="Saurav K."/>
            <person name="Voracova K."/>
            <person name="Fewer D.P."/>
            <person name="Haapaniemi E."/>
            <person name="Permi P."/>
            <person name="Rehakova K."/>
            <person name="Sivonen K."/>
            <person name="Hrouzek P."/>
        </authorList>
    </citation>
    <scope>NUCLEOTIDE SEQUENCE [LARGE SCALE GENOMIC DNA]</scope>
    <source>
        <strain evidence="8 9">CHARLIE-1</strain>
    </source>
</reference>
<evidence type="ECO:0000313" key="9">
    <source>
        <dbReference type="Proteomes" id="UP000239589"/>
    </source>
</evidence>
<name>A0A2S6CV57_9CYAN</name>
<dbReference type="EMBL" id="PGEM01000060">
    <property type="protein sequence ID" value="PPJ63619.1"/>
    <property type="molecule type" value="Genomic_DNA"/>
</dbReference>
<dbReference type="PANTHER" id="PTHR12677">
    <property type="entry name" value="GOLGI APPARATUS MEMBRANE PROTEIN TVP38-RELATED"/>
    <property type="match status" value="1"/>
</dbReference>
<dbReference type="AlphaFoldDB" id="A0A2S6CV57"/>
<keyword evidence="3 6" id="KW-0812">Transmembrane</keyword>
<keyword evidence="5 6" id="KW-0472">Membrane</keyword>
<proteinExistence type="inferred from homology"/>
<feature type="transmembrane region" description="Helical" evidence="6">
    <location>
        <begin position="82"/>
        <end position="104"/>
    </location>
</feature>
<dbReference type="OrthoDB" id="9812980at2"/>
<dbReference type="GO" id="GO:0005886">
    <property type="term" value="C:plasma membrane"/>
    <property type="evidence" value="ECO:0007669"/>
    <property type="project" value="UniProtKB-SubCell"/>
</dbReference>
<evidence type="ECO:0000256" key="4">
    <source>
        <dbReference type="ARBA" id="ARBA00022989"/>
    </source>
</evidence>
<keyword evidence="2 6" id="KW-1003">Cell membrane</keyword>
<protein>
    <recommendedName>
        <fullName evidence="6">TVP38/TMEM64 family membrane protein</fullName>
    </recommendedName>
</protein>
<evidence type="ECO:0000256" key="3">
    <source>
        <dbReference type="ARBA" id="ARBA00022692"/>
    </source>
</evidence>
<organism evidence="8 9">
    <name type="scientific">Cuspidothrix issatschenkoi CHARLIE-1</name>
    <dbReference type="NCBI Taxonomy" id="2052836"/>
    <lineage>
        <taxon>Bacteria</taxon>
        <taxon>Bacillati</taxon>
        <taxon>Cyanobacteriota</taxon>
        <taxon>Cyanophyceae</taxon>
        <taxon>Nostocales</taxon>
        <taxon>Aphanizomenonaceae</taxon>
        <taxon>Cuspidothrix</taxon>
    </lineage>
</organism>
<evidence type="ECO:0000256" key="6">
    <source>
        <dbReference type="RuleBase" id="RU366058"/>
    </source>
</evidence>
<comment type="caution">
    <text evidence="8">The sequence shown here is derived from an EMBL/GenBank/DDBJ whole genome shotgun (WGS) entry which is preliminary data.</text>
</comment>
<keyword evidence="4 6" id="KW-1133">Transmembrane helix</keyword>
<accession>A0A2S6CV57</accession>
<evidence type="ECO:0000256" key="5">
    <source>
        <dbReference type="ARBA" id="ARBA00023136"/>
    </source>
</evidence>
<dbReference type="PANTHER" id="PTHR12677:SF59">
    <property type="entry name" value="GOLGI APPARATUS MEMBRANE PROTEIN TVP38-RELATED"/>
    <property type="match status" value="1"/>
</dbReference>
<gene>
    <name evidence="8" type="ORF">CUN59_09200</name>
</gene>
<dbReference type="InterPro" id="IPR015414">
    <property type="entry name" value="TMEM64"/>
</dbReference>
<comment type="subcellular location">
    <subcellularLocation>
        <location evidence="1 6">Cell membrane</location>
        <topology evidence="1 6">Multi-pass membrane protein</topology>
    </subcellularLocation>
</comment>
<comment type="caution">
    <text evidence="6">Lacks conserved residue(s) required for the propagation of feature annotation.</text>
</comment>
<evidence type="ECO:0000313" key="8">
    <source>
        <dbReference type="EMBL" id="PPJ63619.1"/>
    </source>
</evidence>
<dbReference type="RefSeq" id="WP_104387572.1">
    <property type="nucleotide sequence ID" value="NZ_PGEM01000060.1"/>
</dbReference>
<evidence type="ECO:0000256" key="1">
    <source>
        <dbReference type="ARBA" id="ARBA00004651"/>
    </source>
</evidence>
<evidence type="ECO:0000256" key="2">
    <source>
        <dbReference type="ARBA" id="ARBA00022475"/>
    </source>
</evidence>
<sequence length="243" mass="27563">MLPNYKLRFNGKIKILLLICLLLILVNVTRLIDIQQILQSTIIKFNNQVNISPIAFIFIYNLGTLLFIPGSLLTLKGGYLFGLFWGSIYVLIAALLGAILSFLIGRYLSRNWVYKQLEKHPKFKLIDQAVAKEGWKIVLLTRLSPVFPFNLLNYGFGVTQVSVKDYILGSLGILPGTIMYVYMGSLAVNITMITTSNQFTSPEVQIWQFLMQLIGLTATIFTTVYITKISQKALSKKVEDYEY</sequence>
<evidence type="ECO:0000259" key="7">
    <source>
        <dbReference type="Pfam" id="PF09335"/>
    </source>
</evidence>
<dbReference type="Proteomes" id="UP000239589">
    <property type="component" value="Unassembled WGS sequence"/>
</dbReference>
<feature type="domain" description="VTT" evidence="7">
    <location>
        <begin position="68"/>
        <end position="185"/>
    </location>
</feature>
<feature type="transmembrane region" description="Helical" evidence="6">
    <location>
        <begin position="206"/>
        <end position="227"/>
    </location>
</feature>
<keyword evidence="9" id="KW-1185">Reference proteome</keyword>
<comment type="similarity">
    <text evidence="6">Belongs to the TVP38/TMEM64 family.</text>
</comment>
<feature type="transmembrane region" description="Helical" evidence="6">
    <location>
        <begin position="55"/>
        <end position="75"/>
    </location>
</feature>
<dbReference type="Pfam" id="PF09335">
    <property type="entry name" value="VTT_dom"/>
    <property type="match status" value="1"/>
</dbReference>
<dbReference type="InterPro" id="IPR032816">
    <property type="entry name" value="VTT_dom"/>
</dbReference>
<feature type="transmembrane region" description="Helical" evidence="6">
    <location>
        <begin position="166"/>
        <end position="186"/>
    </location>
</feature>